<dbReference type="InterPro" id="IPR040201">
    <property type="entry name" value="Mrg3-like"/>
</dbReference>
<dbReference type="RefSeq" id="XP_058325993.1">
    <property type="nucleotide sequence ID" value="XM_058479425.1"/>
</dbReference>
<dbReference type="PANTHER" id="PTHR28142:SF1">
    <property type="entry name" value="MITOCHONDRIAL INNER MEMBRANE I-AAA PROTEASE SUPERCOMPLEX SUBUNIT MGR3-RELATED"/>
    <property type="match status" value="1"/>
</dbReference>
<reference evidence="4" key="2">
    <citation type="journal article" date="2023" name="IMA Fungus">
        <title>Comparative genomic study of the Penicillium genus elucidates a diverse pangenome and 15 lateral gene transfer events.</title>
        <authorList>
            <person name="Petersen C."/>
            <person name="Sorensen T."/>
            <person name="Nielsen M.R."/>
            <person name="Sondergaard T.E."/>
            <person name="Sorensen J.L."/>
            <person name="Fitzpatrick D.A."/>
            <person name="Frisvad J.C."/>
            <person name="Nielsen K.L."/>
        </authorList>
    </citation>
    <scope>NUCLEOTIDE SEQUENCE</scope>
    <source>
        <strain evidence="4">IBT 19713</strain>
    </source>
</reference>
<dbReference type="GO" id="GO:0006515">
    <property type="term" value="P:protein quality control for misfolded or incompletely synthesized proteins"/>
    <property type="evidence" value="ECO:0007669"/>
    <property type="project" value="TreeGrafter"/>
</dbReference>
<feature type="repeat" description="TPR" evidence="1">
    <location>
        <begin position="308"/>
        <end position="341"/>
    </location>
</feature>
<comment type="caution">
    <text evidence="4">The sequence shown here is derived from an EMBL/GenBank/DDBJ whole genome shotgun (WGS) entry which is preliminary data.</text>
</comment>
<feature type="region of interest" description="Disordered" evidence="2">
    <location>
        <begin position="1"/>
        <end position="21"/>
    </location>
</feature>
<protein>
    <recommendedName>
        <fullName evidence="6">TPR domain protein</fullName>
    </recommendedName>
</protein>
<keyword evidence="1" id="KW-0802">TPR repeat</keyword>
<name>A0A9W9NC37_9EURO</name>
<evidence type="ECO:0000256" key="3">
    <source>
        <dbReference type="SAM" id="Phobius"/>
    </source>
</evidence>
<proteinExistence type="predicted"/>
<dbReference type="AlphaFoldDB" id="A0A9W9NC37"/>
<keyword evidence="3" id="KW-1133">Transmembrane helix</keyword>
<gene>
    <name evidence="4" type="ORF">N7468_010130</name>
</gene>
<reference evidence="4" key="1">
    <citation type="submission" date="2022-11" db="EMBL/GenBank/DDBJ databases">
        <authorList>
            <person name="Petersen C."/>
        </authorList>
    </citation>
    <scope>NUCLEOTIDE SEQUENCE</scope>
    <source>
        <strain evidence="4">IBT 19713</strain>
    </source>
</reference>
<dbReference type="CDD" id="cd24145">
    <property type="entry name" value="Mgr3-like"/>
    <property type="match status" value="1"/>
</dbReference>
<dbReference type="InterPro" id="IPR011990">
    <property type="entry name" value="TPR-like_helical_dom_sf"/>
</dbReference>
<evidence type="ECO:0008006" key="6">
    <source>
        <dbReference type="Google" id="ProtNLM"/>
    </source>
</evidence>
<dbReference type="OrthoDB" id="10050400at2759"/>
<dbReference type="PANTHER" id="PTHR28142">
    <property type="entry name" value="MITOCHONDRIAL INNER MEMBRANE I-AAA PROTEASE SUPERCOMPLEX SUBUNIT MGR3-RELATED"/>
    <property type="match status" value="1"/>
</dbReference>
<accession>A0A9W9NC37</accession>
<dbReference type="GO" id="GO:0051787">
    <property type="term" value="F:misfolded protein binding"/>
    <property type="evidence" value="ECO:0007669"/>
    <property type="project" value="TreeGrafter"/>
</dbReference>
<evidence type="ECO:0000256" key="1">
    <source>
        <dbReference type="PROSITE-ProRule" id="PRU00339"/>
    </source>
</evidence>
<keyword evidence="5" id="KW-1185">Reference proteome</keyword>
<evidence type="ECO:0000313" key="4">
    <source>
        <dbReference type="EMBL" id="KAJ5217122.1"/>
    </source>
</evidence>
<sequence>MFRAASRRASASSTPALRLSQAQRQPLSRLIHNDARPSLLLRSSNAPSLVRSQLPHVRHLSYTQRIRRIYREASKGIFRKNPILLPLALVSFVAAFTAFGYASYVEATRVAPQYHKFPGPVADTLRTAVYYTEIDLNPFKALDAYKEALRTGLELGMHPFSDEILGIKLQVAMMLEKAGLVKQAIEAAGAGAGKPAPSPAQAKVEADQVQVSDEALREAEKDLVAMQEFEARQRDRALKKVVGMEMKLAELYASDHIQDEKKAEAAQVAAVELSLKELHRRLQLGLPVGVADSDDAAGEPWLNMVEIATALAELAATYTAKERYELAMPLYMRALDLIRQSEGNSVSCKQVVLLNDVATAMTGQVQKPTPGQKQGSQDQIIEAARQWAQKSIDVAARIQPPLRDEECDITCVVATYNLGEIAELQKKPDVARSRYTEALSLAKGLDYEDGVAMANAALKRLSKK</sequence>
<dbReference type="InterPro" id="IPR019734">
    <property type="entry name" value="TPR_rpt"/>
</dbReference>
<dbReference type="Gene3D" id="1.25.40.10">
    <property type="entry name" value="Tetratricopeptide repeat domain"/>
    <property type="match status" value="1"/>
</dbReference>
<feature type="transmembrane region" description="Helical" evidence="3">
    <location>
        <begin position="83"/>
        <end position="104"/>
    </location>
</feature>
<dbReference type="GeneID" id="83206729"/>
<feature type="compositionally biased region" description="Low complexity" evidence="2">
    <location>
        <begin position="1"/>
        <end position="13"/>
    </location>
</feature>
<dbReference type="EMBL" id="JAPQKS010000008">
    <property type="protein sequence ID" value="KAJ5217122.1"/>
    <property type="molecule type" value="Genomic_DNA"/>
</dbReference>
<keyword evidence="3" id="KW-0472">Membrane</keyword>
<dbReference type="SMART" id="SM00028">
    <property type="entry name" value="TPR"/>
    <property type="match status" value="2"/>
</dbReference>
<dbReference type="PROSITE" id="PS50005">
    <property type="entry name" value="TPR"/>
    <property type="match status" value="1"/>
</dbReference>
<evidence type="ECO:0000313" key="5">
    <source>
        <dbReference type="Proteomes" id="UP001150941"/>
    </source>
</evidence>
<evidence type="ECO:0000256" key="2">
    <source>
        <dbReference type="SAM" id="MobiDB-lite"/>
    </source>
</evidence>
<dbReference type="GO" id="GO:0031942">
    <property type="term" value="C:i-AAA complex"/>
    <property type="evidence" value="ECO:0007669"/>
    <property type="project" value="TreeGrafter"/>
</dbReference>
<organism evidence="4 5">
    <name type="scientific">Penicillium chermesinum</name>
    <dbReference type="NCBI Taxonomy" id="63820"/>
    <lineage>
        <taxon>Eukaryota</taxon>
        <taxon>Fungi</taxon>
        <taxon>Dikarya</taxon>
        <taxon>Ascomycota</taxon>
        <taxon>Pezizomycotina</taxon>
        <taxon>Eurotiomycetes</taxon>
        <taxon>Eurotiomycetidae</taxon>
        <taxon>Eurotiales</taxon>
        <taxon>Aspergillaceae</taxon>
        <taxon>Penicillium</taxon>
    </lineage>
</organism>
<dbReference type="Proteomes" id="UP001150941">
    <property type="component" value="Unassembled WGS sequence"/>
</dbReference>
<dbReference type="SUPFAM" id="SSF48452">
    <property type="entry name" value="TPR-like"/>
    <property type="match status" value="1"/>
</dbReference>
<keyword evidence="3" id="KW-0812">Transmembrane</keyword>